<protein>
    <submittedName>
        <fullName evidence="1">Unplaced genomic scaffold scaffold_4, whole genome shotgun sequence</fullName>
    </submittedName>
</protein>
<dbReference type="Proteomes" id="UP000054018">
    <property type="component" value="Unassembled WGS sequence"/>
</dbReference>
<dbReference type="OrthoDB" id="10385857at2759"/>
<feature type="non-terminal residue" evidence="1">
    <location>
        <position position="108"/>
    </location>
</feature>
<evidence type="ECO:0000313" key="1">
    <source>
        <dbReference type="EMBL" id="KIK29846.1"/>
    </source>
</evidence>
<organism evidence="1 2">
    <name type="scientific">Pisolithus microcarpus 441</name>
    <dbReference type="NCBI Taxonomy" id="765257"/>
    <lineage>
        <taxon>Eukaryota</taxon>
        <taxon>Fungi</taxon>
        <taxon>Dikarya</taxon>
        <taxon>Basidiomycota</taxon>
        <taxon>Agaricomycotina</taxon>
        <taxon>Agaricomycetes</taxon>
        <taxon>Agaricomycetidae</taxon>
        <taxon>Boletales</taxon>
        <taxon>Sclerodermatineae</taxon>
        <taxon>Pisolithaceae</taxon>
        <taxon>Pisolithus</taxon>
    </lineage>
</organism>
<name>A0A0C9ZKF9_9AGAM</name>
<dbReference type="EMBL" id="KN833688">
    <property type="protein sequence ID" value="KIK29846.1"/>
    <property type="molecule type" value="Genomic_DNA"/>
</dbReference>
<evidence type="ECO:0000313" key="2">
    <source>
        <dbReference type="Proteomes" id="UP000054018"/>
    </source>
</evidence>
<dbReference type="HOGENOM" id="CLU_2203312_0_0_1"/>
<accession>A0A0C9ZKF9</accession>
<proteinExistence type="predicted"/>
<dbReference type="AlphaFoldDB" id="A0A0C9ZKF9"/>
<gene>
    <name evidence="1" type="ORF">PISMIDRAFT_671800</name>
</gene>
<reference evidence="2" key="2">
    <citation type="submission" date="2015-01" db="EMBL/GenBank/DDBJ databases">
        <title>Evolutionary Origins and Diversification of the Mycorrhizal Mutualists.</title>
        <authorList>
            <consortium name="DOE Joint Genome Institute"/>
            <consortium name="Mycorrhizal Genomics Consortium"/>
            <person name="Kohler A."/>
            <person name="Kuo A."/>
            <person name="Nagy L.G."/>
            <person name="Floudas D."/>
            <person name="Copeland A."/>
            <person name="Barry K.W."/>
            <person name="Cichocki N."/>
            <person name="Veneault-Fourrey C."/>
            <person name="LaButti K."/>
            <person name="Lindquist E.A."/>
            <person name="Lipzen A."/>
            <person name="Lundell T."/>
            <person name="Morin E."/>
            <person name="Murat C."/>
            <person name="Riley R."/>
            <person name="Ohm R."/>
            <person name="Sun H."/>
            <person name="Tunlid A."/>
            <person name="Henrissat B."/>
            <person name="Grigoriev I.V."/>
            <person name="Hibbett D.S."/>
            <person name="Martin F."/>
        </authorList>
    </citation>
    <scope>NUCLEOTIDE SEQUENCE [LARGE SCALE GENOMIC DNA]</scope>
    <source>
        <strain evidence="2">441</strain>
    </source>
</reference>
<sequence length="108" mass="12053">MLAVLDMIAPWESKARKVALHFAPSTHHHKPARDYLGLHILMSVVLPKSHLFVINPCDTYPASPTCRGSGRRWAQGVGVGRPCNSLFSCRRWLQRCSSEISARSGWGK</sequence>
<keyword evidence="2" id="KW-1185">Reference proteome</keyword>
<reference evidence="1 2" key="1">
    <citation type="submission" date="2014-04" db="EMBL/GenBank/DDBJ databases">
        <authorList>
            <consortium name="DOE Joint Genome Institute"/>
            <person name="Kuo A."/>
            <person name="Kohler A."/>
            <person name="Costa M.D."/>
            <person name="Nagy L.G."/>
            <person name="Floudas D."/>
            <person name="Copeland A."/>
            <person name="Barry K.W."/>
            <person name="Cichocki N."/>
            <person name="Veneault-Fourrey C."/>
            <person name="LaButti K."/>
            <person name="Lindquist E.A."/>
            <person name="Lipzen A."/>
            <person name="Lundell T."/>
            <person name="Morin E."/>
            <person name="Murat C."/>
            <person name="Sun H."/>
            <person name="Tunlid A."/>
            <person name="Henrissat B."/>
            <person name="Grigoriev I.V."/>
            <person name="Hibbett D.S."/>
            <person name="Martin F."/>
            <person name="Nordberg H.P."/>
            <person name="Cantor M.N."/>
            <person name="Hua S.X."/>
        </authorList>
    </citation>
    <scope>NUCLEOTIDE SEQUENCE [LARGE SCALE GENOMIC DNA]</scope>
    <source>
        <strain evidence="1 2">441</strain>
    </source>
</reference>